<comment type="caution">
    <text evidence="1">The sequence shown here is derived from an EMBL/GenBank/DDBJ whole genome shotgun (WGS) entry which is preliminary data.</text>
</comment>
<dbReference type="AlphaFoldDB" id="A0A0F9T655"/>
<gene>
    <name evidence="1" type="ORF">LCGC14_0767830</name>
</gene>
<sequence length="108" mass="12535">MSIMDYDKEEVLRAIVNLAQKQRAPIVGNRNIYEVVTGLKRYSQKRWELLKPSLRLLAGQLEHTVDGQIYWITGYAPMFAGHFNFYVAEGSDRPVAGFQVFEKRNQTR</sequence>
<reference evidence="1" key="1">
    <citation type="journal article" date="2015" name="Nature">
        <title>Complex archaea that bridge the gap between prokaryotes and eukaryotes.</title>
        <authorList>
            <person name="Spang A."/>
            <person name="Saw J.H."/>
            <person name="Jorgensen S.L."/>
            <person name="Zaremba-Niedzwiedzka K."/>
            <person name="Martijn J."/>
            <person name="Lind A.E."/>
            <person name="van Eijk R."/>
            <person name="Schleper C."/>
            <person name="Guy L."/>
            <person name="Ettema T.J."/>
        </authorList>
    </citation>
    <scope>NUCLEOTIDE SEQUENCE</scope>
</reference>
<organism evidence="1">
    <name type="scientific">marine sediment metagenome</name>
    <dbReference type="NCBI Taxonomy" id="412755"/>
    <lineage>
        <taxon>unclassified sequences</taxon>
        <taxon>metagenomes</taxon>
        <taxon>ecological metagenomes</taxon>
    </lineage>
</organism>
<accession>A0A0F9T655</accession>
<proteinExistence type="predicted"/>
<protein>
    <submittedName>
        <fullName evidence="1">Uncharacterized protein</fullName>
    </submittedName>
</protein>
<name>A0A0F9T655_9ZZZZ</name>
<dbReference type="EMBL" id="LAZR01001927">
    <property type="protein sequence ID" value="KKN37023.1"/>
    <property type="molecule type" value="Genomic_DNA"/>
</dbReference>
<evidence type="ECO:0000313" key="1">
    <source>
        <dbReference type="EMBL" id="KKN37023.1"/>
    </source>
</evidence>